<dbReference type="Gene3D" id="3.30.70.580">
    <property type="entry name" value="Pseudouridine synthase I, catalytic domain, N-terminal subdomain"/>
    <property type="match status" value="1"/>
</dbReference>
<evidence type="ECO:0000256" key="3">
    <source>
        <dbReference type="ARBA" id="ARBA00023235"/>
    </source>
</evidence>
<dbReference type="GO" id="GO:0003723">
    <property type="term" value="F:RNA binding"/>
    <property type="evidence" value="ECO:0007669"/>
    <property type="project" value="InterPro"/>
</dbReference>
<dbReference type="InterPro" id="IPR020094">
    <property type="entry name" value="TruA/RsuA/RluB/E/F_N"/>
</dbReference>
<dbReference type="Pfam" id="PF01416">
    <property type="entry name" value="PseudoU_synth_1"/>
    <property type="match status" value="1"/>
</dbReference>
<dbReference type="GO" id="GO:0031119">
    <property type="term" value="P:tRNA pseudouridine synthesis"/>
    <property type="evidence" value="ECO:0007669"/>
    <property type="project" value="TreeGrafter"/>
</dbReference>
<dbReference type="InterPro" id="IPR020097">
    <property type="entry name" value="PsdUridine_synth_TruA_a/b_dom"/>
</dbReference>
<dbReference type="PANTHER" id="PTHR11142">
    <property type="entry name" value="PSEUDOURIDYLATE SYNTHASE"/>
    <property type="match status" value="1"/>
</dbReference>
<dbReference type="PANTHER" id="PTHR11142:SF0">
    <property type="entry name" value="TRNA PSEUDOURIDINE SYNTHASE-LIKE 1"/>
    <property type="match status" value="1"/>
</dbReference>
<feature type="domain" description="Pseudouridine synthase I TruA alpha/beta" evidence="7">
    <location>
        <begin position="173"/>
        <end position="293"/>
    </location>
</feature>
<name>A0A821RMB2_9NEOP</name>
<comment type="caution">
    <text evidence="8">The sequence shown here is derived from an EMBL/GenBank/DDBJ whole genome shotgun (WGS) entry which is preliminary data.</text>
</comment>
<evidence type="ECO:0000313" key="9">
    <source>
        <dbReference type="Proteomes" id="UP000663880"/>
    </source>
</evidence>
<dbReference type="InterPro" id="IPR020103">
    <property type="entry name" value="PsdUridine_synth_cat_dom_sf"/>
</dbReference>
<gene>
    <name evidence="8" type="ORF">PMACD_LOCUS6443</name>
</gene>
<dbReference type="HAMAP" id="MF_00171">
    <property type="entry name" value="TruA"/>
    <property type="match status" value="1"/>
</dbReference>
<dbReference type="PIRSF" id="PIRSF001430">
    <property type="entry name" value="tRNA_psdUrid_synth"/>
    <property type="match status" value="1"/>
</dbReference>
<feature type="binding site" evidence="5">
    <location>
        <position position="128"/>
    </location>
    <ligand>
        <name>substrate</name>
    </ligand>
</feature>
<dbReference type="Gene3D" id="3.30.70.660">
    <property type="entry name" value="Pseudouridine synthase I, catalytic domain, C-terminal subdomain"/>
    <property type="match status" value="1"/>
</dbReference>
<evidence type="ECO:0000256" key="5">
    <source>
        <dbReference type="PIRSR" id="PIRSR001430-2"/>
    </source>
</evidence>
<accession>A0A821RMB2</accession>
<evidence type="ECO:0000256" key="2">
    <source>
        <dbReference type="ARBA" id="ARBA00022694"/>
    </source>
</evidence>
<dbReference type="Proteomes" id="UP000663880">
    <property type="component" value="Unassembled WGS sequence"/>
</dbReference>
<keyword evidence="2 6" id="KW-0819">tRNA processing</keyword>
<organism evidence="8 9">
    <name type="scientific">Pieris macdunnoughi</name>
    <dbReference type="NCBI Taxonomy" id="345717"/>
    <lineage>
        <taxon>Eukaryota</taxon>
        <taxon>Metazoa</taxon>
        <taxon>Ecdysozoa</taxon>
        <taxon>Arthropoda</taxon>
        <taxon>Hexapoda</taxon>
        <taxon>Insecta</taxon>
        <taxon>Pterygota</taxon>
        <taxon>Neoptera</taxon>
        <taxon>Endopterygota</taxon>
        <taxon>Lepidoptera</taxon>
        <taxon>Glossata</taxon>
        <taxon>Ditrysia</taxon>
        <taxon>Papilionoidea</taxon>
        <taxon>Pieridae</taxon>
        <taxon>Pierinae</taxon>
        <taxon>Pieris</taxon>
    </lineage>
</organism>
<dbReference type="OrthoDB" id="271910at2759"/>
<evidence type="ECO:0000259" key="7">
    <source>
        <dbReference type="Pfam" id="PF01416"/>
    </source>
</evidence>
<reference evidence="8" key="1">
    <citation type="submission" date="2021-02" db="EMBL/GenBank/DDBJ databases">
        <authorList>
            <person name="Steward A R."/>
        </authorList>
    </citation>
    <scope>NUCLEOTIDE SEQUENCE</scope>
</reference>
<dbReference type="EMBL" id="CAJOBZ010000014">
    <property type="protein sequence ID" value="CAF4843929.1"/>
    <property type="molecule type" value="Genomic_DNA"/>
</dbReference>
<evidence type="ECO:0000256" key="6">
    <source>
        <dbReference type="RuleBase" id="RU003792"/>
    </source>
</evidence>
<sequence length="312" mass="36536">MKARYLLYFSYIGTTFRSSEKLWIKMGRQYPDPESVQGIMEIALLKFKSENYPAVNLSSRTDGGVHALNTSAHIDLVPRSGAKLYHQDTIPYELNKYFLKRDISIFVKEAIRVNNDFSARRNAISRTYLYRFAVLREGLSEKVSIGQYIPVEEWKRCLFIRPKQFDIEKFKEAAKYFEGYHDFTTFKKFDKLKQHKHNRRYIYSINVRPGQPIVTSYTNTQTRNFDYWDVEIKGHSFVHNQIRRMVGSLITVASGKIEPKDIKLMLQIPSKHSWISQITSIPPNGLYLCNVEYKPEDLIYNSKNDNEIVSGN</sequence>
<evidence type="ECO:0000313" key="8">
    <source>
        <dbReference type="EMBL" id="CAF4843929.1"/>
    </source>
</evidence>
<keyword evidence="3 6" id="KW-0413">Isomerase</keyword>
<protein>
    <recommendedName>
        <fullName evidence="6">tRNA pseudouridine synthase</fullName>
        <ecNumber evidence="6">5.4.99.12</ecNumber>
    </recommendedName>
</protein>
<evidence type="ECO:0000256" key="1">
    <source>
        <dbReference type="ARBA" id="ARBA00009375"/>
    </source>
</evidence>
<dbReference type="InterPro" id="IPR020095">
    <property type="entry name" value="PsdUridine_synth_TruA_C"/>
</dbReference>
<dbReference type="AlphaFoldDB" id="A0A821RMB2"/>
<dbReference type="EC" id="5.4.99.12" evidence="6"/>
<dbReference type="InterPro" id="IPR001406">
    <property type="entry name" value="PsdUridine_synth_TruA"/>
</dbReference>
<comment type="similarity">
    <text evidence="1 6">Belongs to the tRNA pseudouridine synthase TruA family.</text>
</comment>
<dbReference type="GO" id="GO:0160147">
    <property type="term" value="F:tRNA pseudouridine(38-40) synthase activity"/>
    <property type="evidence" value="ECO:0007669"/>
    <property type="project" value="UniProtKB-EC"/>
</dbReference>
<dbReference type="SUPFAM" id="SSF55120">
    <property type="entry name" value="Pseudouridine synthase"/>
    <property type="match status" value="1"/>
</dbReference>
<keyword evidence="9" id="KW-1185">Reference proteome</keyword>
<evidence type="ECO:0000256" key="4">
    <source>
        <dbReference type="PIRSR" id="PIRSR001430-1"/>
    </source>
</evidence>
<comment type="catalytic activity">
    <reaction evidence="6">
        <text>uridine(38/39/40) in tRNA = pseudouridine(38/39/40) in tRNA</text>
        <dbReference type="Rhea" id="RHEA:22376"/>
        <dbReference type="Rhea" id="RHEA-COMP:10085"/>
        <dbReference type="Rhea" id="RHEA-COMP:10087"/>
        <dbReference type="ChEBI" id="CHEBI:65314"/>
        <dbReference type="ChEBI" id="CHEBI:65315"/>
        <dbReference type="EC" id="5.4.99.12"/>
    </reaction>
</comment>
<feature type="active site" description="Nucleophile" evidence="4">
    <location>
        <position position="62"/>
    </location>
</feature>
<proteinExistence type="inferred from homology"/>